<evidence type="ECO:0000256" key="7">
    <source>
        <dbReference type="RuleBase" id="RU363032"/>
    </source>
</evidence>
<feature type="domain" description="ABC transmembrane type-1" evidence="8">
    <location>
        <begin position="84"/>
        <end position="297"/>
    </location>
</feature>
<feature type="transmembrane region" description="Helical" evidence="7">
    <location>
        <begin position="88"/>
        <end position="109"/>
    </location>
</feature>
<keyword evidence="4 7" id="KW-0812">Transmembrane</keyword>
<comment type="similarity">
    <text evidence="7">Belongs to the binding-protein-dependent transport system permease family.</text>
</comment>
<dbReference type="Proteomes" id="UP000230821">
    <property type="component" value="Unassembled WGS sequence"/>
</dbReference>
<evidence type="ECO:0000256" key="5">
    <source>
        <dbReference type="ARBA" id="ARBA00022989"/>
    </source>
</evidence>
<keyword evidence="6 7" id="KW-0472">Membrane</keyword>
<dbReference type="CDD" id="cd06261">
    <property type="entry name" value="TM_PBP2"/>
    <property type="match status" value="1"/>
</dbReference>
<sequence length="308" mass="35267">MWSKDESEPFMKKQDSMYSFIKTVRPYLYILPGFLFLATFTHYPILRTFYLSFFRQNLSMPKKQFTGVGNYVLAAKTPLFGEVVGNNLLYALGIIPTSLILGLIFALLINQKIRGITIYRVAIFYPVVIPMAAAAMIWLWMLTPTYGLINYYGRTLLGLPDINWLGEPKLALWALVAVGIWKRVGYYMIIFLAGLQVIPTHLYEAAILDGANAWRRFWKITLPLLSPTTFFLGIMAIIDSFQAIDQVYLMTHGGPGNVTNLFIYYIYLNAFRFFDMGYASTVSSVLFIILLGLTLLAFTFLHKRVHYE</sequence>
<keyword evidence="2 7" id="KW-0813">Transport</keyword>
<evidence type="ECO:0000256" key="4">
    <source>
        <dbReference type="ARBA" id="ARBA00022692"/>
    </source>
</evidence>
<dbReference type="AlphaFoldDB" id="A0A2G6KDG6"/>
<feature type="transmembrane region" description="Helical" evidence="7">
    <location>
        <begin position="27"/>
        <end position="45"/>
    </location>
</feature>
<comment type="subcellular location">
    <subcellularLocation>
        <location evidence="1 7">Cell membrane</location>
        <topology evidence="1 7">Multi-pass membrane protein</topology>
    </subcellularLocation>
</comment>
<dbReference type="GO" id="GO:0055085">
    <property type="term" value="P:transmembrane transport"/>
    <property type="evidence" value="ECO:0007669"/>
    <property type="project" value="InterPro"/>
</dbReference>
<reference evidence="9 10" key="1">
    <citation type="submission" date="2017-10" db="EMBL/GenBank/DDBJ databases">
        <title>Novel microbial diversity and functional potential in the marine mammal oral microbiome.</title>
        <authorList>
            <person name="Dudek N.K."/>
            <person name="Sun C.L."/>
            <person name="Burstein D."/>
            <person name="Kantor R.S."/>
            <person name="Aliaga Goltsman D.S."/>
            <person name="Bik E.M."/>
            <person name="Thomas B.C."/>
            <person name="Banfield J.F."/>
            <person name="Relman D.A."/>
        </authorList>
    </citation>
    <scope>NUCLEOTIDE SEQUENCE [LARGE SCALE GENOMIC DNA]</scope>
    <source>
        <strain evidence="9">DOLJORAL78_47_16</strain>
    </source>
</reference>
<feature type="transmembrane region" description="Helical" evidence="7">
    <location>
        <begin position="247"/>
        <end position="267"/>
    </location>
</feature>
<dbReference type="PANTHER" id="PTHR30193:SF37">
    <property type="entry name" value="INNER MEMBRANE ABC TRANSPORTER PERMEASE PROTEIN YCJO"/>
    <property type="match status" value="1"/>
</dbReference>
<dbReference type="PROSITE" id="PS50928">
    <property type="entry name" value="ABC_TM1"/>
    <property type="match status" value="1"/>
</dbReference>
<gene>
    <name evidence="9" type="ORF">CSA56_10235</name>
</gene>
<evidence type="ECO:0000256" key="6">
    <source>
        <dbReference type="ARBA" id="ARBA00023136"/>
    </source>
</evidence>
<dbReference type="InterPro" id="IPR051393">
    <property type="entry name" value="ABC_transporter_permease"/>
</dbReference>
<feature type="transmembrane region" description="Helical" evidence="7">
    <location>
        <begin position="279"/>
        <end position="301"/>
    </location>
</feature>
<organism evidence="9 10">
    <name type="scientific">candidate division KSB3 bacterium</name>
    <dbReference type="NCBI Taxonomy" id="2044937"/>
    <lineage>
        <taxon>Bacteria</taxon>
        <taxon>candidate division KSB3</taxon>
    </lineage>
</organism>
<accession>A0A2G6KDG6</accession>
<dbReference type="EMBL" id="PDSK01000095">
    <property type="protein sequence ID" value="PIE33697.1"/>
    <property type="molecule type" value="Genomic_DNA"/>
</dbReference>
<proteinExistence type="inferred from homology"/>
<evidence type="ECO:0000256" key="2">
    <source>
        <dbReference type="ARBA" id="ARBA00022448"/>
    </source>
</evidence>
<feature type="transmembrane region" description="Helical" evidence="7">
    <location>
        <begin position="220"/>
        <end position="238"/>
    </location>
</feature>
<name>A0A2G6KDG6_9BACT</name>
<evidence type="ECO:0000313" key="10">
    <source>
        <dbReference type="Proteomes" id="UP000230821"/>
    </source>
</evidence>
<evidence type="ECO:0000313" key="9">
    <source>
        <dbReference type="EMBL" id="PIE33697.1"/>
    </source>
</evidence>
<keyword evidence="3" id="KW-1003">Cell membrane</keyword>
<dbReference type="Pfam" id="PF00528">
    <property type="entry name" value="BPD_transp_1"/>
    <property type="match status" value="1"/>
</dbReference>
<dbReference type="SUPFAM" id="SSF161098">
    <property type="entry name" value="MetI-like"/>
    <property type="match status" value="1"/>
</dbReference>
<dbReference type="InterPro" id="IPR000515">
    <property type="entry name" value="MetI-like"/>
</dbReference>
<protein>
    <submittedName>
        <fullName evidence="9">ABC transporter permease</fullName>
    </submittedName>
</protein>
<dbReference type="SUPFAM" id="SSF160964">
    <property type="entry name" value="MalF N-terminal region-like"/>
    <property type="match status" value="1"/>
</dbReference>
<evidence type="ECO:0000256" key="3">
    <source>
        <dbReference type="ARBA" id="ARBA00022475"/>
    </source>
</evidence>
<dbReference type="Gene3D" id="1.10.3720.10">
    <property type="entry name" value="MetI-like"/>
    <property type="match status" value="1"/>
</dbReference>
<dbReference type="GO" id="GO:0005886">
    <property type="term" value="C:plasma membrane"/>
    <property type="evidence" value="ECO:0007669"/>
    <property type="project" value="UniProtKB-SubCell"/>
</dbReference>
<comment type="caution">
    <text evidence="9">The sequence shown here is derived from an EMBL/GenBank/DDBJ whole genome shotgun (WGS) entry which is preliminary data.</text>
</comment>
<feature type="transmembrane region" description="Helical" evidence="7">
    <location>
        <begin position="121"/>
        <end position="142"/>
    </location>
</feature>
<dbReference type="PANTHER" id="PTHR30193">
    <property type="entry name" value="ABC TRANSPORTER PERMEASE PROTEIN"/>
    <property type="match status" value="1"/>
</dbReference>
<keyword evidence="5 7" id="KW-1133">Transmembrane helix</keyword>
<evidence type="ECO:0000256" key="1">
    <source>
        <dbReference type="ARBA" id="ARBA00004651"/>
    </source>
</evidence>
<dbReference type="InterPro" id="IPR035906">
    <property type="entry name" value="MetI-like_sf"/>
</dbReference>
<evidence type="ECO:0000259" key="8">
    <source>
        <dbReference type="PROSITE" id="PS50928"/>
    </source>
</evidence>